<dbReference type="GO" id="GO:0005786">
    <property type="term" value="C:signal recognition particle, endoplasmic reticulum targeting"/>
    <property type="evidence" value="ECO:0007669"/>
    <property type="project" value="TreeGrafter"/>
</dbReference>
<dbReference type="PANTHER" id="PTHR12834">
    <property type="entry name" value="SIGNAL RECOGNITION PARTICLE 9 KDA PROTEIN"/>
    <property type="match status" value="1"/>
</dbReference>
<gene>
    <name evidence="3" type="ORF">PV07_00585</name>
</gene>
<dbReference type="GO" id="GO:0006614">
    <property type="term" value="P:SRP-dependent cotranslational protein targeting to membrane"/>
    <property type="evidence" value="ECO:0007669"/>
    <property type="project" value="InterPro"/>
</dbReference>
<dbReference type="InterPro" id="IPR039432">
    <property type="entry name" value="SRP9_dom"/>
</dbReference>
<dbReference type="GeneID" id="27339779"/>
<dbReference type="STRING" id="569365.A0A0D2A011"/>
<dbReference type="EMBL" id="KN847040">
    <property type="protein sequence ID" value="KIW33761.1"/>
    <property type="molecule type" value="Genomic_DNA"/>
</dbReference>
<accession>A0A0D2A011</accession>
<evidence type="ECO:0000256" key="1">
    <source>
        <dbReference type="SAM" id="MobiDB-lite"/>
    </source>
</evidence>
<keyword evidence="4" id="KW-1185">Reference proteome</keyword>
<dbReference type="Pfam" id="PF05486">
    <property type="entry name" value="SRP9-21"/>
    <property type="match status" value="1"/>
</dbReference>
<proteinExistence type="predicted"/>
<dbReference type="HOGENOM" id="CLU_096859_0_0_1"/>
<evidence type="ECO:0000259" key="2">
    <source>
        <dbReference type="Pfam" id="PF05486"/>
    </source>
</evidence>
<feature type="compositionally biased region" description="Basic residues" evidence="1">
    <location>
        <begin position="36"/>
        <end position="45"/>
    </location>
</feature>
<dbReference type="InterPro" id="IPR039914">
    <property type="entry name" value="SRP9-like"/>
</dbReference>
<protein>
    <recommendedName>
        <fullName evidence="2">SRP9 domain-containing protein</fullName>
    </recommendedName>
</protein>
<evidence type="ECO:0000313" key="3">
    <source>
        <dbReference type="EMBL" id="KIW33761.1"/>
    </source>
</evidence>
<dbReference type="VEuPathDB" id="FungiDB:PV07_00585"/>
<dbReference type="RefSeq" id="XP_016253977.1">
    <property type="nucleotide sequence ID" value="XM_016387049.1"/>
</dbReference>
<organism evidence="3 4">
    <name type="scientific">Cladophialophora immunda</name>
    <dbReference type="NCBI Taxonomy" id="569365"/>
    <lineage>
        <taxon>Eukaryota</taxon>
        <taxon>Fungi</taxon>
        <taxon>Dikarya</taxon>
        <taxon>Ascomycota</taxon>
        <taxon>Pezizomycotina</taxon>
        <taxon>Eurotiomycetes</taxon>
        <taxon>Chaetothyriomycetidae</taxon>
        <taxon>Chaetothyriales</taxon>
        <taxon>Herpotrichiellaceae</taxon>
        <taxon>Cladophialophora</taxon>
    </lineage>
</organism>
<feature type="region of interest" description="Disordered" evidence="1">
    <location>
        <begin position="134"/>
        <end position="185"/>
    </location>
</feature>
<name>A0A0D2A011_9EURO</name>
<feature type="region of interest" description="Disordered" evidence="1">
    <location>
        <begin position="29"/>
        <end position="80"/>
    </location>
</feature>
<feature type="domain" description="SRP9" evidence="2">
    <location>
        <begin position="5"/>
        <end position="119"/>
    </location>
</feature>
<dbReference type="PANTHER" id="PTHR12834:SF12">
    <property type="entry name" value="SIGNAL RECOGNITION PARTICLE 9 KDA PROTEIN"/>
    <property type="match status" value="1"/>
</dbReference>
<reference evidence="3 4" key="1">
    <citation type="submission" date="2015-01" db="EMBL/GenBank/DDBJ databases">
        <title>The Genome Sequence of Cladophialophora immunda CBS83496.</title>
        <authorList>
            <consortium name="The Broad Institute Genomics Platform"/>
            <person name="Cuomo C."/>
            <person name="de Hoog S."/>
            <person name="Gorbushina A."/>
            <person name="Stielow B."/>
            <person name="Teixiera M."/>
            <person name="Abouelleil A."/>
            <person name="Chapman S.B."/>
            <person name="Priest M."/>
            <person name="Young S.K."/>
            <person name="Wortman J."/>
            <person name="Nusbaum C."/>
            <person name="Birren B."/>
        </authorList>
    </citation>
    <scope>NUCLEOTIDE SEQUENCE [LARGE SCALE GENOMIC DNA]</scope>
    <source>
        <strain evidence="3 4">CBS 83496</strain>
    </source>
</reference>
<dbReference type="Proteomes" id="UP000054466">
    <property type="component" value="Unassembled WGS sequence"/>
</dbReference>
<feature type="compositionally biased region" description="Polar residues" evidence="1">
    <location>
        <begin position="56"/>
        <end position="65"/>
    </location>
</feature>
<evidence type="ECO:0000313" key="4">
    <source>
        <dbReference type="Proteomes" id="UP000054466"/>
    </source>
</evidence>
<dbReference type="OrthoDB" id="5419752at2759"/>
<sequence>MTYFTDLHTYLHQSSLLIQAYPSARITTKYALPRKPNTKAKSKPKQSKEKSDPGSRPSTTDTAATSAVPAPSQPQGKRERSAVLTLKTYHAESGICLKYQTDKAAEVGRLLNGLGRLAKGEAIEMPAVAVSAAPGAGTGVDGDKMDIDGGAGTATTRTEDKVATAPPAVTQAGGGGKGKKKKGKK</sequence>
<dbReference type="AlphaFoldDB" id="A0A0D2A011"/>